<keyword evidence="2" id="KW-0997">Cell inner membrane</keyword>
<dbReference type="Pfam" id="PF07429">
    <property type="entry name" value="Glyco_transf_56"/>
    <property type="match status" value="1"/>
</dbReference>
<evidence type="ECO:0000313" key="7">
    <source>
        <dbReference type="Proteomes" id="UP000216001"/>
    </source>
</evidence>
<proteinExistence type="predicted"/>
<evidence type="ECO:0000256" key="2">
    <source>
        <dbReference type="ARBA" id="ARBA00022519"/>
    </source>
</evidence>
<comment type="caution">
    <text evidence="6">The sequence shown here is derived from an EMBL/GenBank/DDBJ whole genome shotgun (WGS) entry which is preliminary data.</text>
</comment>
<reference evidence="6 7" key="1">
    <citation type="submission" date="2017-07" db="EMBL/GenBank/DDBJ databases">
        <title>blaIMP-27 on transferable plasmids in Proteus mirabilis and Providencia rettgeri.</title>
        <authorList>
            <person name="Potter R."/>
        </authorList>
    </citation>
    <scope>NUCLEOTIDE SEQUENCE [LARGE SCALE GENOMIC DNA]</scope>
    <source>
        <strain evidence="6 7">PR1</strain>
    </source>
</reference>
<dbReference type="EMBL" id="NOWC01000018">
    <property type="protein sequence ID" value="OZS73832.1"/>
    <property type="molecule type" value="Genomic_DNA"/>
</dbReference>
<keyword evidence="3" id="KW-0328">Glycosyltransferase</keyword>
<dbReference type="GO" id="GO:0009246">
    <property type="term" value="P:enterobacterial common antigen biosynthetic process"/>
    <property type="evidence" value="ECO:0007669"/>
    <property type="project" value="InterPro"/>
</dbReference>
<dbReference type="GO" id="GO:0008417">
    <property type="term" value="F:fucosyltransferase activity"/>
    <property type="evidence" value="ECO:0007669"/>
    <property type="project" value="InterPro"/>
</dbReference>
<sequence length="390" mass="45105">MKLKLLHIISDEKFPDAAYEQFESIIPGQSTYLLPEIKQSLQYLKKIKPIQVSKFSFLNPIFIRSLKKYDAIILHSLTNFAIELVSRLHKDVVFIWIGMGYDYYDIIYPNPYDLLEGQTIKIVKEIDPNYGITKSPSIIKNFIKLIIYYKKKNKIDCIQLIDIFCPVIPVESRLLEEKIGYFTPKTIPWNYGSSLNIFDNNIEYNNLTGNNILVGNSATPTNNHAEVFKILYDLGLPKKTKIFVPLSYGSSEYRDKIIQLGYEYFGDQFVPITNFMNLTEYFKLIQQCSVMIMNHRRQQGAGNIGLGLYVGAKIFLNKVSPLYQFYTDKKAIIYSCDQITTILSGGISPLSKNEFISNHQLLEREHGRKKILNNTRNLLKEIRKVSLTKK</sequence>
<protein>
    <recommendedName>
        <fullName evidence="8">4-alpha-L-fucosyltransferase</fullName>
    </recommendedName>
</protein>
<keyword evidence="1" id="KW-1003">Cell membrane</keyword>
<evidence type="ECO:0008006" key="8">
    <source>
        <dbReference type="Google" id="ProtNLM"/>
    </source>
</evidence>
<evidence type="ECO:0000256" key="3">
    <source>
        <dbReference type="ARBA" id="ARBA00022676"/>
    </source>
</evidence>
<dbReference type="AlphaFoldDB" id="A0A264VRC2"/>
<dbReference type="Proteomes" id="UP000216001">
    <property type="component" value="Unassembled WGS sequence"/>
</dbReference>
<name>A0A264VRC2_PRORE</name>
<keyword evidence="4" id="KW-0808">Transferase</keyword>
<evidence type="ECO:0000256" key="4">
    <source>
        <dbReference type="ARBA" id="ARBA00022679"/>
    </source>
</evidence>
<organism evidence="6 7">
    <name type="scientific">Providencia rettgeri</name>
    <dbReference type="NCBI Taxonomy" id="587"/>
    <lineage>
        <taxon>Bacteria</taxon>
        <taxon>Pseudomonadati</taxon>
        <taxon>Pseudomonadota</taxon>
        <taxon>Gammaproteobacteria</taxon>
        <taxon>Enterobacterales</taxon>
        <taxon>Morganellaceae</taxon>
        <taxon>Providencia</taxon>
    </lineage>
</organism>
<accession>A0A264VRC2</accession>
<gene>
    <name evidence="6" type="ORF">CHI95_15080</name>
</gene>
<evidence type="ECO:0000256" key="5">
    <source>
        <dbReference type="ARBA" id="ARBA00023136"/>
    </source>
</evidence>
<evidence type="ECO:0000313" key="6">
    <source>
        <dbReference type="EMBL" id="OZS73832.1"/>
    </source>
</evidence>
<dbReference type="InterPro" id="IPR009993">
    <property type="entry name" value="WecF"/>
</dbReference>
<keyword evidence="5" id="KW-0472">Membrane</keyword>
<evidence type="ECO:0000256" key="1">
    <source>
        <dbReference type="ARBA" id="ARBA00022475"/>
    </source>
</evidence>
<dbReference type="RefSeq" id="WP_094962069.1">
    <property type="nucleotide sequence ID" value="NZ_JANGWI010000032.1"/>
</dbReference>